<dbReference type="AlphaFoldDB" id="A0A832T388"/>
<evidence type="ECO:0000313" key="1">
    <source>
        <dbReference type="EMBL" id="HII46849.1"/>
    </source>
</evidence>
<accession>A0A832T388</accession>
<reference evidence="1" key="1">
    <citation type="journal article" date="2020" name="bioRxiv">
        <title>A rank-normalized archaeal taxonomy based on genome phylogeny resolves widespread incomplete and uneven classifications.</title>
        <authorList>
            <person name="Rinke C."/>
            <person name="Chuvochina M."/>
            <person name="Mussig A.J."/>
            <person name="Chaumeil P.-A."/>
            <person name="Waite D.W."/>
            <person name="Whitman W.B."/>
            <person name="Parks D.H."/>
            <person name="Hugenholtz P."/>
        </authorList>
    </citation>
    <scope>NUCLEOTIDE SEQUENCE</scope>
    <source>
        <strain evidence="1">UBA8839</strain>
    </source>
</reference>
<gene>
    <name evidence="1" type="ORF">HA333_05210</name>
</gene>
<dbReference type="EMBL" id="DUJP01000024">
    <property type="protein sequence ID" value="HII46849.1"/>
    <property type="molecule type" value="Genomic_DNA"/>
</dbReference>
<dbReference type="Proteomes" id="UP000651120">
    <property type="component" value="Unassembled WGS sequence"/>
</dbReference>
<dbReference type="GeneID" id="1465025"/>
<evidence type="ECO:0000313" key="2">
    <source>
        <dbReference type="Proteomes" id="UP000651120"/>
    </source>
</evidence>
<sequence>MARGSAFYTTDLGFLSPELEGFIFTAYVNYTFIFPKAYPYAIVYYNYTVRLFPASKLSPMGAVIRDVAFTIRYELDQLNARTFAATANITMFGVTLGGIRGNLTLATPTAPYNNVTFFSLIWPGTSEYTVYNLTHFVPYTINDYNITLPTGSRKTTAANVIPFVIHQNKTSPRITVNIGEEGVIRGGFMFVYGLTKNATAWTAPGTTDPDEYIRRLLNYTIFYINSTALLKNYTVIPSRGHIADVMGAAFVNVYYNGTPALDVAPLAYGTVDPTTMGSFVNLPNMGGVPVLLGKLSASFPWFVDTYSRAGFKSWLFTNATSRYAMVAGPNLIVTVGGPTPNLVTRYAQDFSWWSPFVASYSGDVFNPYGTYIANSRYAGRPILVAWNDVYQPTVTTTWPPAPNQRGYGVVSVSVDPNGTVILQVWGANAQDTYWTAMAFLGADIYNINRPGTYLVEIVYGNVTLPAWYRIWEVTPYSFRSLVLPFIGSGGPFGALPNPGYLLPT</sequence>
<name>A0A832T388_9CREN</name>
<protein>
    <submittedName>
        <fullName evidence="1">Uncharacterized protein</fullName>
    </submittedName>
</protein>
<dbReference type="RefSeq" id="WP_011007276.1">
    <property type="nucleotide sequence ID" value="NZ_DUJP01000024.1"/>
</dbReference>
<proteinExistence type="predicted"/>
<organism evidence="1 2">
    <name type="scientific">Pyrobaculum aerophilum</name>
    <dbReference type="NCBI Taxonomy" id="13773"/>
    <lineage>
        <taxon>Archaea</taxon>
        <taxon>Thermoproteota</taxon>
        <taxon>Thermoprotei</taxon>
        <taxon>Thermoproteales</taxon>
        <taxon>Thermoproteaceae</taxon>
        <taxon>Pyrobaculum</taxon>
    </lineage>
</organism>
<comment type="caution">
    <text evidence="1">The sequence shown here is derived from an EMBL/GenBank/DDBJ whole genome shotgun (WGS) entry which is preliminary data.</text>
</comment>